<dbReference type="EMBL" id="JAAIUW010000012">
    <property type="protein sequence ID" value="KAF7807439.1"/>
    <property type="molecule type" value="Genomic_DNA"/>
</dbReference>
<dbReference type="Proteomes" id="UP000634136">
    <property type="component" value="Unassembled WGS sequence"/>
</dbReference>
<dbReference type="AlphaFoldDB" id="A0A834W828"/>
<evidence type="ECO:0000313" key="1">
    <source>
        <dbReference type="EMBL" id="KAF7807439.1"/>
    </source>
</evidence>
<comment type="caution">
    <text evidence="1">The sequence shown here is derived from an EMBL/GenBank/DDBJ whole genome shotgun (WGS) entry which is preliminary data.</text>
</comment>
<protein>
    <submittedName>
        <fullName evidence="1">Uncharacterized protein</fullName>
    </submittedName>
</protein>
<sequence>MGRGRKRPSSKDSNLAELELWKLSVRCGSFIFFELLSLENKELGEEPKNEKCLDCRMSSRMFLDDAARSSFGLIIAYVRLSTFFR</sequence>
<gene>
    <name evidence="1" type="ORF">G2W53_039600</name>
</gene>
<evidence type="ECO:0000313" key="2">
    <source>
        <dbReference type="Proteomes" id="UP000634136"/>
    </source>
</evidence>
<name>A0A834W828_9FABA</name>
<reference evidence="1" key="1">
    <citation type="submission" date="2020-09" db="EMBL/GenBank/DDBJ databases">
        <title>Genome-Enabled Discovery of Anthraquinone Biosynthesis in Senna tora.</title>
        <authorList>
            <person name="Kang S.-H."/>
            <person name="Pandey R.P."/>
            <person name="Lee C.-M."/>
            <person name="Sim J.-S."/>
            <person name="Jeong J.-T."/>
            <person name="Choi B.-S."/>
            <person name="Jung M."/>
            <person name="Ginzburg D."/>
            <person name="Zhao K."/>
            <person name="Won S.Y."/>
            <person name="Oh T.-J."/>
            <person name="Yu Y."/>
            <person name="Kim N.-H."/>
            <person name="Lee O.R."/>
            <person name="Lee T.-H."/>
            <person name="Bashyal P."/>
            <person name="Kim T.-S."/>
            <person name="Lee W.-H."/>
            <person name="Kawkins C."/>
            <person name="Kim C.-K."/>
            <person name="Kim J.S."/>
            <person name="Ahn B.O."/>
            <person name="Rhee S.Y."/>
            <person name="Sohng J.K."/>
        </authorList>
    </citation>
    <scope>NUCLEOTIDE SEQUENCE</scope>
    <source>
        <tissue evidence="1">Leaf</tissue>
    </source>
</reference>
<proteinExistence type="predicted"/>
<organism evidence="1 2">
    <name type="scientific">Senna tora</name>
    <dbReference type="NCBI Taxonomy" id="362788"/>
    <lineage>
        <taxon>Eukaryota</taxon>
        <taxon>Viridiplantae</taxon>
        <taxon>Streptophyta</taxon>
        <taxon>Embryophyta</taxon>
        <taxon>Tracheophyta</taxon>
        <taxon>Spermatophyta</taxon>
        <taxon>Magnoliopsida</taxon>
        <taxon>eudicotyledons</taxon>
        <taxon>Gunneridae</taxon>
        <taxon>Pentapetalae</taxon>
        <taxon>rosids</taxon>
        <taxon>fabids</taxon>
        <taxon>Fabales</taxon>
        <taxon>Fabaceae</taxon>
        <taxon>Caesalpinioideae</taxon>
        <taxon>Cassia clade</taxon>
        <taxon>Senna</taxon>
    </lineage>
</organism>
<keyword evidence="2" id="KW-1185">Reference proteome</keyword>
<accession>A0A834W828</accession>